<dbReference type="PANTHER" id="PTHR30294:SF29">
    <property type="entry name" value="MULTIDRUG ABC TRANSPORTER PERMEASE YBHS-RELATED"/>
    <property type="match status" value="1"/>
</dbReference>
<gene>
    <name evidence="9" type="ORF">UV02_C0005G0017</name>
</gene>
<name>A0A0G1B9H5_9BACT</name>
<comment type="subcellular location">
    <subcellularLocation>
        <location evidence="1">Cell membrane</location>
        <topology evidence="1">Multi-pass membrane protein</topology>
    </subcellularLocation>
</comment>
<proteinExistence type="predicted"/>
<feature type="transmembrane region" description="Helical" evidence="6">
    <location>
        <begin position="214"/>
        <end position="232"/>
    </location>
</feature>
<evidence type="ECO:0000313" key="9">
    <source>
        <dbReference type="EMBL" id="KKS42986.1"/>
    </source>
</evidence>
<keyword evidence="2" id="KW-1003">Cell membrane</keyword>
<dbReference type="InterPro" id="IPR019196">
    <property type="entry name" value="ABC_transp_unknown"/>
</dbReference>
<dbReference type="GO" id="GO:0005886">
    <property type="term" value="C:plasma membrane"/>
    <property type="evidence" value="ECO:0007669"/>
    <property type="project" value="UniProtKB-SubCell"/>
</dbReference>
<feature type="transmembrane region" description="Helical" evidence="6">
    <location>
        <begin position="134"/>
        <end position="152"/>
    </location>
</feature>
<evidence type="ECO:0000256" key="5">
    <source>
        <dbReference type="ARBA" id="ARBA00023136"/>
    </source>
</evidence>
<feature type="transmembrane region" description="Helical" evidence="6">
    <location>
        <begin position="21"/>
        <end position="42"/>
    </location>
</feature>
<feature type="transmembrane region" description="Helical" evidence="6">
    <location>
        <begin position="98"/>
        <end position="122"/>
    </location>
</feature>
<evidence type="ECO:0000259" key="7">
    <source>
        <dbReference type="Pfam" id="PF09822"/>
    </source>
</evidence>
<dbReference type="PATRIC" id="fig|1618677.3.peg.124"/>
<feature type="transmembrane region" description="Helical" evidence="6">
    <location>
        <begin position="244"/>
        <end position="265"/>
    </location>
</feature>
<dbReference type="InterPro" id="IPR051449">
    <property type="entry name" value="ABC-2_transporter_component"/>
</dbReference>
<dbReference type="PANTHER" id="PTHR30294">
    <property type="entry name" value="MEMBRANE COMPONENT OF ABC TRANSPORTER YHHJ-RELATED"/>
    <property type="match status" value="1"/>
</dbReference>
<protein>
    <submittedName>
        <fullName evidence="9">Gliding-associated ABC transporter substrate-binding component GldG</fullName>
    </submittedName>
</protein>
<evidence type="ECO:0000256" key="6">
    <source>
        <dbReference type="SAM" id="Phobius"/>
    </source>
</evidence>
<dbReference type="GO" id="GO:0140359">
    <property type="term" value="F:ABC-type transporter activity"/>
    <property type="evidence" value="ECO:0007669"/>
    <property type="project" value="InterPro"/>
</dbReference>
<accession>A0A0G1B9H5</accession>
<dbReference type="AlphaFoldDB" id="A0A0G1B9H5"/>
<reference evidence="9 10" key="1">
    <citation type="journal article" date="2015" name="Nature">
        <title>rRNA introns, odd ribosomes, and small enigmatic genomes across a large radiation of phyla.</title>
        <authorList>
            <person name="Brown C.T."/>
            <person name="Hug L.A."/>
            <person name="Thomas B.C."/>
            <person name="Sharon I."/>
            <person name="Castelle C.J."/>
            <person name="Singh A."/>
            <person name="Wilkins M.J."/>
            <person name="Williams K.H."/>
            <person name="Banfield J.F."/>
        </authorList>
    </citation>
    <scope>NUCLEOTIDE SEQUENCE [LARGE SCALE GENOMIC DNA]</scope>
</reference>
<keyword evidence="4 6" id="KW-1133">Transmembrane helix</keyword>
<dbReference type="Pfam" id="PF23357">
    <property type="entry name" value="DUF7088"/>
    <property type="match status" value="1"/>
</dbReference>
<dbReference type="Proteomes" id="UP000034516">
    <property type="component" value="Unassembled WGS sequence"/>
</dbReference>
<feature type="transmembrane region" description="Helical" evidence="6">
    <location>
        <begin position="54"/>
        <end position="72"/>
    </location>
</feature>
<feature type="transmembrane region" description="Helical" evidence="6">
    <location>
        <begin position="712"/>
        <end position="731"/>
    </location>
</feature>
<keyword evidence="3 6" id="KW-0812">Transmembrane</keyword>
<dbReference type="Pfam" id="PF12679">
    <property type="entry name" value="ABC2_membrane_2"/>
    <property type="match status" value="1"/>
</dbReference>
<keyword evidence="5 6" id="KW-0472">Membrane</keyword>
<feature type="domain" description="ABC-type uncharacterised transport system" evidence="7">
    <location>
        <begin position="417"/>
        <end position="662"/>
    </location>
</feature>
<dbReference type="Pfam" id="PF09822">
    <property type="entry name" value="ABC_transp_aux"/>
    <property type="match status" value="1"/>
</dbReference>
<dbReference type="EMBL" id="LCCW01000005">
    <property type="protein sequence ID" value="KKS42986.1"/>
    <property type="molecule type" value="Genomic_DNA"/>
</dbReference>
<evidence type="ECO:0000256" key="4">
    <source>
        <dbReference type="ARBA" id="ARBA00022989"/>
    </source>
</evidence>
<evidence type="ECO:0000313" key="10">
    <source>
        <dbReference type="Proteomes" id="UP000034516"/>
    </source>
</evidence>
<organism evidence="9 10">
    <name type="scientific">Candidatus Kuenenbacteria bacterium GW2011_GWA2_42_15</name>
    <dbReference type="NCBI Taxonomy" id="1618677"/>
    <lineage>
        <taxon>Bacteria</taxon>
        <taxon>Candidatus Kueneniibacteriota</taxon>
    </lineage>
</organism>
<evidence type="ECO:0000256" key="2">
    <source>
        <dbReference type="ARBA" id="ARBA00022475"/>
    </source>
</evidence>
<comment type="caution">
    <text evidence="9">The sequence shown here is derived from an EMBL/GenBank/DDBJ whole genome shotgun (WGS) entry which is preliminary data.</text>
</comment>
<evidence type="ECO:0000256" key="1">
    <source>
        <dbReference type="ARBA" id="ARBA00004651"/>
    </source>
</evidence>
<dbReference type="InterPro" id="IPR055396">
    <property type="entry name" value="DUF7088"/>
</dbReference>
<evidence type="ECO:0000259" key="8">
    <source>
        <dbReference type="Pfam" id="PF23357"/>
    </source>
</evidence>
<feature type="transmembrane region" description="Helical" evidence="6">
    <location>
        <begin position="159"/>
        <end position="180"/>
    </location>
</feature>
<feature type="domain" description="DUF7088" evidence="8">
    <location>
        <begin position="276"/>
        <end position="380"/>
    </location>
</feature>
<sequence>MRNIWIIAKKELRGYFTQPTAYILMTVFLALSYFFYFQQIAVTGEAGLRPLFSLLPWLLMFFIPAITMGLLAKEKDGGTMEALATKPVSSGQILTGKFLGAMIFCLATVLITLTIPISLSGFGDFDLGAITGQYLGSLFLIGSFLVIGLWASAITKNQIVAFVIGLTVNFGLVLVGLEIVTLSLPYPVDNIFQKISVFDHFYNMTRGVIDARDIIYFFGLMAIFGALASFSLTKSRGGRAARLYGKAFLVLIAAAIVLVGINLAGDRIRGRIDLTEGQRYTLSPATKEIFAGLEKEIEIHFFVSKQIPTQLSLQAQEVKDLLNDYRLAGQGKVVLRVYYPDVNASAETIAQEYNIPAVQFNVVAKDELSVKKGYLGLAIQSGIGQDKKMETIPFADNLNNLEYKISSFILGMTKTEKKKIGWLSGHGEKNLYQDFGYLNDEAGKQYELTEIILKSEEDKKIKYNDVPSDLAALVIAGPTEKLTPEEILKINGYLKNGGSAFIMNKTIETNPASLTATSTASNLNVLLAEWGVEVKNDLLYDLKSHDTVSVGGGIVNYLLPYPLWVRALAASEVGWLNNIQSIILPWTASVEEKQNKLPAGAKTKDIFTTSDAAGTMEGAFDLDPQQNWSAANLTKKKVIVSVETDNTRILVVGNAEFVTASFALSNQSNAVMFINGLDWLAQDDVLSAIRAKNLTKAPLLFKSETQKKAIKYFNVIGVPLLVILAGVAVLYRRRRIMRRVWEE</sequence>
<evidence type="ECO:0000256" key="3">
    <source>
        <dbReference type="ARBA" id="ARBA00022692"/>
    </source>
</evidence>